<feature type="non-terminal residue" evidence="2">
    <location>
        <position position="1"/>
    </location>
</feature>
<dbReference type="InterPro" id="IPR012337">
    <property type="entry name" value="RNaseH-like_sf"/>
</dbReference>
<dbReference type="InParanoid" id="K5WS13"/>
<sequence length="64" mass="7319">YPRLSRMALDYLSVPATSVDVKRVFSKGRMVLSYLRNRLSPTTTRALLCVNEWSSKGLLPDKEM</sequence>
<dbReference type="OMA" id="YPNLHRM"/>
<accession>K5WS13</accession>
<evidence type="ECO:0000313" key="3">
    <source>
        <dbReference type="Proteomes" id="UP000008493"/>
    </source>
</evidence>
<proteinExistence type="predicted"/>
<reference evidence="3" key="1">
    <citation type="journal article" date="2012" name="Proc. Natl. Acad. Sci. U.S.A.">
        <title>Genome sequence of the button mushroom Agaricus bisporus reveals mechanisms governing adaptation to a humic-rich ecological niche.</title>
        <authorList>
            <person name="Morin E."/>
            <person name="Kohler A."/>
            <person name="Baker A.R."/>
            <person name="Foulongne-Oriol M."/>
            <person name="Lombard V."/>
            <person name="Nagy L.G."/>
            <person name="Ohm R.A."/>
            <person name="Patyshakuliyeva A."/>
            <person name="Brun A."/>
            <person name="Aerts A.L."/>
            <person name="Bailey A.M."/>
            <person name="Billette C."/>
            <person name="Coutinho P.M."/>
            <person name="Deakin G."/>
            <person name="Doddapaneni H."/>
            <person name="Floudas D."/>
            <person name="Grimwood J."/>
            <person name="Hilden K."/>
            <person name="Kuees U."/>
            <person name="LaButti K.M."/>
            <person name="Lapidus A."/>
            <person name="Lindquist E.A."/>
            <person name="Lucas S.M."/>
            <person name="Murat C."/>
            <person name="Riley R.W."/>
            <person name="Salamov A.A."/>
            <person name="Schmutz J."/>
            <person name="Subramanian V."/>
            <person name="Woesten H.A.B."/>
            <person name="Xu J."/>
            <person name="Eastwood D.C."/>
            <person name="Foster G.D."/>
            <person name="Sonnenberg A.S."/>
            <person name="Cullen D."/>
            <person name="de Vries R.P."/>
            <person name="Lundell T."/>
            <person name="Hibbett D.S."/>
            <person name="Henrissat B."/>
            <person name="Burton K.S."/>
            <person name="Kerrigan R.W."/>
            <person name="Challen M.P."/>
            <person name="Grigoriev I.V."/>
            <person name="Martin F."/>
        </authorList>
    </citation>
    <scope>NUCLEOTIDE SEQUENCE [LARGE SCALE GENOMIC DNA]</scope>
    <source>
        <strain evidence="3">JB137-S8 / ATCC MYA-4627 / FGSC 10392</strain>
    </source>
</reference>
<protein>
    <recommendedName>
        <fullName evidence="1">HAT C-terminal dimerisation domain-containing protein</fullName>
    </recommendedName>
</protein>
<feature type="domain" description="HAT C-terminal dimerisation" evidence="1">
    <location>
        <begin position="1"/>
        <end position="53"/>
    </location>
</feature>
<dbReference type="SUPFAM" id="SSF53098">
    <property type="entry name" value="Ribonuclease H-like"/>
    <property type="match status" value="1"/>
</dbReference>
<dbReference type="GO" id="GO:0046983">
    <property type="term" value="F:protein dimerization activity"/>
    <property type="evidence" value="ECO:0007669"/>
    <property type="project" value="InterPro"/>
</dbReference>
<dbReference type="AlphaFoldDB" id="K5WS13"/>
<dbReference type="HOGENOM" id="CLU_009123_11_1_1"/>
<dbReference type="KEGG" id="abp:AGABI1DRAFT17078"/>
<dbReference type="Proteomes" id="UP000008493">
    <property type="component" value="Unassembled WGS sequence"/>
</dbReference>
<dbReference type="OrthoDB" id="1715602at2759"/>
<dbReference type="EMBL" id="JH971393">
    <property type="protein sequence ID" value="EKM78171.1"/>
    <property type="molecule type" value="Genomic_DNA"/>
</dbReference>
<evidence type="ECO:0000313" key="2">
    <source>
        <dbReference type="EMBL" id="EKM78171.1"/>
    </source>
</evidence>
<dbReference type="Pfam" id="PF05699">
    <property type="entry name" value="Dimer_Tnp_hAT"/>
    <property type="match status" value="1"/>
</dbReference>
<dbReference type="RefSeq" id="XP_007331185.1">
    <property type="nucleotide sequence ID" value="XM_007331123.1"/>
</dbReference>
<feature type="non-terminal residue" evidence="2">
    <location>
        <position position="64"/>
    </location>
</feature>
<name>K5WS13_AGABU</name>
<dbReference type="PANTHER" id="PTHR23272">
    <property type="entry name" value="BED FINGER-RELATED"/>
    <property type="match status" value="1"/>
</dbReference>
<gene>
    <name evidence="2" type="ORF">AGABI1DRAFT_17078</name>
</gene>
<organism evidence="2 3">
    <name type="scientific">Agaricus bisporus var. burnettii (strain JB137-S8 / ATCC MYA-4627 / FGSC 10392)</name>
    <name type="common">White button mushroom</name>
    <dbReference type="NCBI Taxonomy" id="597362"/>
    <lineage>
        <taxon>Eukaryota</taxon>
        <taxon>Fungi</taxon>
        <taxon>Dikarya</taxon>
        <taxon>Basidiomycota</taxon>
        <taxon>Agaricomycotina</taxon>
        <taxon>Agaricomycetes</taxon>
        <taxon>Agaricomycetidae</taxon>
        <taxon>Agaricales</taxon>
        <taxon>Agaricineae</taxon>
        <taxon>Agaricaceae</taxon>
        <taxon>Agaricus</taxon>
    </lineage>
</organism>
<evidence type="ECO:0000259" key="1">
    <source>
        <dbReference type="Pfam" id="PF05699"/>
    </source>
</evidence>
<keyword evidence="3" id="KW-1185">Reference proteome</keyword>
<dbReference type="GeneID" id="18828736"/>
<dbReference type="InterPro" id="IPR008906">
    <property type="entry name" value="HATC_C_dom"/>
</dbReference>